<dbReference type="AlphaFoldDB" id="A0A2K5YVU8"/>
<reference evidence="1" key="1">
    <citation type="submission" date="2025-08" db="UniProtKB">
        <authorList>
            <consortium name="Ensembl"/>
        </authorList>
    </citation>
    <scope>IDENTIFICATION</scope>
</reference>
<dbReference type="Proteomes" id="UP000233140">
    <property type="component" value="Unassembled WGS sequence"/>
</dbReference>
<protein>
    <submittedName>
        <fullName evidence="1">Uncharacterized protein</fullName>
    </submittedName>
</protein>
<dbReference type="Ensembl" id="ENSMLET00000043140.1">
    <property type="protein sequence ID" value="ENSMLEP00000019650.1"/>
    <property type="gene ID" value="ENSMLEG00000034031.1"/>
</dbReference>
<evidence type="ECO:0000313" key="1">
    <source>
        <dbReference type="Ensembl" id="ENSMLEP00000019650.1"/>
    </source>
</evidence>
<accession>A0A2K5YVU8</accession>
<name>A0A2K5YVU8_MANLE</name>
<sequence length="103" mass="11935">VFNKHMRNKYITCAEYTHFYGGKKPGKACGLSVPRWGSGIKEQCLQDTVSCKNRQQEHGNCGRQMGRGQFMKEKYTQERRTCFFLVVVFVKCRLKYSPMLGAK</sequence>
<evidence type="ECO:0000313" key="2">
    <source>
        <dbReference type="Proteomes" id="UP000233140"/>
    </source>
</evidence>
<keyword evidence="2" id="KW-1185">Reference proteome</keyword>
<proteinExistence type="predicted"/>
<organism evidence="1 2">
    <name type="scientific">Mandrillus leucophaeus</name>
    <name type="common">Drill</name>
    <name type="synonym">Papio leucophaeus</name>
    <dbReference type="NCBI Taxonomy" id="9568"/>
    <lineage>
        <taxon>Eukaryota</taxon>
        <taxon>Metazoa</taxon>
        <taxon>Chordata</taxon>
        <taxon>Craniata</taxon>
        <taxon>Vertebrata</taxon>
        <taxon>Euteleostomi</taxon>
        <taxon>Mammalia</taxon>
        <taxon>Eutheria</taxon>
        <taxon>Euarchontoglires</taxon>
        <taxon>Primates</taxon>
        <taxon>Haplorrhini</taxon>
        <taxon>Catarrhini</taxon>
        <taxon>Cercopithecidae</taxon>
        <taxon>Cercopithecinae</taxon>
        <taxon>Mandrillus</taxon>
    </lineage>
</organism>
<reference evidence="1" key="2">
    <citation type="submission" date="2025-09" db="UniProtKB">
        <authorList>
            <consortium name="Ensembl"/>
        </authorList>
    </citation>
    <scope>IDENTIFICATION</scope>
</reference>